<name>A0ACC1RL52_9APHY</name>
<proteinExistence type="predicted"/>
<organism evidence="1 2">
    <name type="scientific">Phlebia brevispora</name>
    <dbReference type="NCBI Taxonomy" id="194682"/>
    <lineage>
        <taxon>Eukaryota</taxon>
        <taxon>Fungi</taxon>
        <taxon>Dikarya</taxon>
        <taxon>Basidiomycota</taxon>
        <taxon>Agaricomycotina</taxon>
        <taxon>Agaricomycetes</taxon>
        <taxon>Polyporales</taxon>
        <taxon>Meruliaceae</taxon>
        <taxon>Phlebia</taxon>
    </lineage>
</organism>
<keyword evidence="2" id="KW-1185">Reference proteome</keyword>
<accession>A0ACC1RL52</accession>
<dbReference type="EMBL" id="JANHOG010002813">
    <property type="protein sequence ID" value="KAJ3519696.1"/>
    <property type="molecule type" value="Genomic_DNA"/>
</dbReference>
<gene>
    <name evidence="1" type="ORF">NM688_g9263</name>
</gene>
<comment type="caution">
    <text evidence="1">The sequence shown here is derived from an EMBL/GenBank/DDBJ whole genome shotgun (WGS) entry which is preliminary data.</text>
</comment>
<protein>
    <submittedName>
        <fullName evidence="1">Uncharacterized protein</fullName>
    </submittedName>
</protein>
<reference evidence="1" key="1">
    <citation type="submission" date="2022-07" db="EMBL/GenBank/DDBJ databases">
        <title>Genome Sequence of Phlebia brevispora.</title>
        <authorList>
            <person name="Buettner E."/>
        </authorList>
    </citation>
    <scope>NUCLEOTIDE SEQUENCE</scope>
    <source>
        <strain evidence="1">MPL23</strain>
    </source>
</reference>
<evidence type="ECO:0000313" key="1">
    <source>
        <dbReference type="EMBL" id="KAJ3519696.1"/>
    </source>
</evidence>
<dbReference type="Proteomes" id="UP001148662">
    <property type="component" value="Unassembled WGS sequence"/>
</dbReference>
<evidence type="ECO:0000313" key="2">
    <source>
        <dbReference type="Proteomes" id="UP001148662"/>
    </source>
</evidence>
<sequence>MADFITYPLEESYFSTFTADVWNSSIPLPQLLAMFAPSTSQGGSHQVAAVPWRPSKPFPPQRYIAVAAQVVYHGISRLPMVARVTLTDYRGNIVFDSFVRPTQPVSDYRTAQTGLTPQTLAAAPPFPDVQRHVAQFIRGKIVIGYALWQFLSVMGLSHPAIDTRDTALFLPFRRSLRVRANVMLPLVTLVNQLMGRNYGLHGEFPEEEARATLDLFRSCEQVWEGIIASGSWPCALPPEAYANCFT</sequence>